<evidence type="ECO:0000256" key="4">
    <source>
        <dbReference type="ARBA" id="ARBA00022490"/>
    </source>
</evidence>
<comment type="caution">
    <text evidence="14">The sequence shown here is derived from an EMBL/GenBank/DDBJ whole genome shotgun (WGS) entry which is preliminary data.</text>
</comment>
<dbReference type="GO" id="GO:0009360">
    <property type="term" value="C:DNA polymerase III complex"/>
    <property type="evidence" value="ECO:0007669"/>
    <property type="project" value="InterPro"/>
</dbReference>
<dbReference type="CDD" id="cd00140">
    <property type="entry name" value="beta_clamp"/>
    <property type="match status" value="1"/>
</dbReference>
<evidence type="ECO:0000256" key="10">
    <source>
        <dbReference type="PIRNR" id="PIRNR000804"/>
    </source>
</evidence>
<keyword evidence="4 10" id="KW-0963">Cytoplasm</keyword>
<evidence type="ECO:0000256" key="6">
    <source>
        <dbReference type="ARBA" id="ARBA00022695"/>
    </source>
</evidence>
<accession>A0A9D9ELA9</accession>
<dbReference type="EMBL" id="JADIMQ010000102">
    <property type="protein sequence ID" value="MBO8449048.1"/>
    <property type="molecule type" value="Genomic_DNA"/>
</dbReference>
<dbReference type="AlphaFoldDB" id="A0A9D9ELA9"/>
<dbReference type="Pfam" id="PF02767">
    <property type="entry name" value="DNA_pol3_beta_2"/>
    <property type="match status" value="1"/>
</dbReference>
<sequence>MKLVISSSELLKGIMTVAKAIPTKSALPILENFLFNLKGNLLEITASDSELTMRTSIEVENAEEEGQIAIPAKHLMDLLKELPDQPLSIKTVSDTSFEFSWASGASTLPYFPAVDYPPFTTTDDSAVVLDFPAQSLVEGISSTIYATADDEIRPTMNGIFFDIDTESTTMVASDAHKLVCYTTKDVKASEKASFILHKKPAAILRSIIGKNTESVEVSFDSRNAVFKFDNTLVICRLVVGKYPRYRDVIPQNNTNVMKIDRMQLLNSVRRVSVCANKGSNHIKFNLTANSLEITAQDLGFSLAAYEKVPCEYEGDDLSIGFKSTFLVEILSNIDCNEIVLKFADGTRPAVIVPSEEEEESEKICGILMPSIA</sequence>
<evidence type="ECO:0000256" key="8">
    <source>
        <dbReference type="ARBA" id="ARBA00022932"/>
    </source>
</evidence>
<evidence type="ECO:0000259" key="13">
    <source>
        <dbReference type="Pfam" id="PF02768"/>
    </source>
</evidence>
<dbReference type="Gene3D" id="3.70.10.10">
    <property type="match status" value="1"/>
</dbReference>
<dbReference type="Proteomes" id="UP000810252">
    <property type="component" value="Unassembled WGS sequence"/>
</dbReference>
<proteinExistence type="inferred from homology"/>
<feature type="domain" description="DNA polymerase III beta sliding clamp C-terminal" evidence="13">
    <location>
        <begin position="247"/>
        <end position="358"/>
    </location>
</feature>
<dbReference type="GO" id="GO:0005737">
    <property type="term" value="C:cytoplasm"/>
    <property type="evidence" value="ECO:0007669"/>
    <property type="project" value="UniProtKB-SubCell"/>
</dbReference>
<comment type="function">
    <text evidence="10">Confers DNA tethering and processivity to DNA polymerases and other proteins. Acts as a clamp, forming a ring around DNA (a reaction catalyzed by the clamp-loading complex) which diffuses in an ATP-independent manner freely and bidirectionally along dsDNA. Initially characterized for its ability to contact the catalytic subunit of DNA polymerase III (Pol III), a complex, multichain enzyme responsible for most of the replicative synthesis in bacteria; Pol III exhibits 3'-5' exonuclease proofreading activity. The beta chain is required for initiation of replication as well as for processivity of DNA replication.</text>
</comment>
<evidence type="ECO:0000259" key="11">
    <source>
        <dbReference type="Pfam" id="PF00712"/>
    </source>
</evidence>
<dbReference type="NCBIfam" id="TIGR00663">
    <property type="entry name" value="dnan"/>
    <property type="match status" value="1"/>
</dbReference>
<evidence type="ECO:0000256" key="1">
    <source>
        <dbReference type="ARBA" id="ARBA00004496"/>
    </source>
</evidence>
<evidence type="ECO:0000256" key="9">
    <source>
        <dbReference type="ARBA" id="ARBA00023125"/>
    </source>
</evidence>
<dbReference type="InterPro" id="IPR046938">
    <property type="entry name" value="DNA_clamp_sf"/>
</dbReference>
<dbReference type="SMART" id="SM00480">
    <property type="entry name" value="POL3Bc"/>
    <property type="match status" value="1"/>
</dbReference>
<reference evidence="14" key="2">
    <citation type="journal article" date="2021" name="PeerJ">
        <title>Extensive microbial diversity within the chicken gut microbiome revealed by metagenomics and culture.</title>
        <authorList>
            <person name="Gilroy R."/>
            <person name="Ravi A."/>
            <person name="Getino M."/>
            <person name="Pursley I."/>
            <person name="Horton D.L."/>
            <person name="Alikhan N.F."/>
            <person name="Baker D."/>
            <person name="Gharbi K."/>
            <person name="Hall N."/>
            <person name="Watson M."/>
            <person name="Adriaenssens E.M."/>
            <person name="Foster-Nyarko E."/>
            <person name="Jarju S."/>
            <person name="Secka A."/>
            <person name="Antonio M."/>
            <person name="Oren A."/>
            <person name="Chaudhuri R.R."/>
            <person name="La Ragione R."/>
            <person name="Hildebrand F."/>
            <person name="Pallen M.J."/>
        </authorList>
    </citation>
    <scope>NUCLEOTIDE SEQUENCE</scope>
    <source>
        <strain evidence="14">20514</strain>
    </source>
</reference>
<dbReference type="SUPFAM" id="SSF55979">
    <property type="entry name" value="DNA clamp"/>
    <property type="match status" value="3"/>
</dbReference>
<dbReference type="PIRSF" id="PIRSF000804">
    <property type="entry name" value="DNA_pol_III_b"/>
    <property type="match status" value="1"/>
</dbReference>
<feature type="domain" description="DNA polymerase III beta sliding clamp N-terminal" evidence="11">
    <location>
        <begin position="1"/>
        <end position="117"/>
    </location>
</feature>
<comment type="subcellular location">
    <subcellularLocation>
        <location evidence="1 10">Cytoplasm</location>
    </subcellularLocation>
</comment>
<keyword evidence="6 10" id="KW-0548">Nucleotidyltransferase</keyword>
<reference evidence="14" key="1">
    <citation type="submission" date="2020-10" db="EMBL/GenBank/DDBJ databases">
        <authorList>
            <person name="Gilroy R."/>
        </authorList>
    </citation>
    <scope>NUCLEOTIDE SEQUENCE</scope>
    <source>
        <strain evidence="14">20514</strain>
    </source>
</reference>
<evidence type="ECO:0000259" key="12">
    <source>
        <dbReference type="Pfam" id="PF02767"/>
    </source>
</evidence>
<evidence type="ECO:0000313" key="15">
    <source>
        <dbReference type="Proteomes" id="UP000810252"/>
    </source>
</evidence>
<protein>
    <recommendedName>
        <fullName evidence="3 10">Beta sliding clamp</fullName>
    </recommendedName>
</protein>
<evidence type="ECO:0000256" key="3">
    <source>
        <dbReference type="ARBA" id="ARBA00021035"/>
    </source>
</evidence>
<comment type="similarity">
    <text evidence="2 10">Belongs to the beta sliding clamp family.</text>
</comment>
<comment type="subunit">
    <text evidence="10">Forms a ring-shaped head-to-tail homodimer around DNA.</text>
</comment>
<name>A0A9D9ELA9_9BACT</name>
<dbReference type="Gene3D" id="3.10.150.10">
    <property type="entry name" value="DNA Polymerase III, subunit A, domain 2"/>
    <property type="match status" value="1"/>
</dbReference>
<keyword evidence="7 10" id="KW-0235">DNA replication</keyword>
<dbReference type="GO" id="GO:0008408">
    <property type="term" value="F:3'-5' exonuclease activity"/>
    <property type="evidence" value="ECO:0007669"/>
    <property type="project" value="InterPro"/>
</dbReference>
<dbReference type="InterPro" id="IPR022635">
    <property type="entry name" value="DNA_polIII_beta_C"/>
</dbReference>
<evidence type="ECO:0000313" key="14">
    <source>
        <dbReference type="EMBL" id="MBO8449048.1"/>
    </source>
</evidence>
<dbReference type="InterPro" id="IPR001001">
    <property type="entry name" value="DNA_polIII_beta"/>
</dbReference>
<keyword evidence="8 10" id="KW-0239">DNA-directed DNA polymerase</keyword>
<dbReference type="GO" id="GO:0006271">
    <property type="term" value="P:DNA strand elongation involved in DNA replication"/>
    <property type="evidence" value="ECO:0007669"/>
    <property type="project" value="TreeGrafter"/>
</dbReference>
<dbReference type="InterPro" id="IPR022634">
    <property type="entry name" value="DNA_polIII_beta_N"/>
</dbReference>
<keyword evidence="9" id="KW-0238">DNA-binding</keyword>
<dbReference type="Pfam" id="PF02768">
    <property type="entry name" value="DNA_pol3_beta_3"/>
    <property type="match status" value="1"/>
</dbReference>
<dbReference type="Pfam" id="PF00712">
    <property type="entry name" value="DNA_pol3_beta"/>
    <property type="match status" value="1"/>
</dbReference>
<organism evidence="14 15">
    <name type="scientific">Candidatus Cryptobacteroides merdigallinarum</name>
    <dbReference type="NCBI Taxonomy" id="2840770"/>
    <lineage>
        <taxon>Bacteria</taxon>
        <taxon>Pseudomonadati</taxon>
        <taxon>Bacteroidota</taxon>
        <taxon>Bacteroidia</taxon>
        <taxon>Bacteroidales</taxon>
        <taxon>Candidatus Cryptobacteroides</taxon>
    </lineage>
</organism>
<keyword evidence="5 10" id="KW-0808">Transferase</keyword>
<dbReference type="PANTHER" id="PTHR30478">
    <property type="entry name" value="DNA POLYMERASE III SUBUNIT BETA"/>
    <property type="match status" value="1"/>
</dbReference>
<dbReference type="GO" id="GO:0003887">
    <property type="term" value="F:DNA-directed DNA polymerase activity"/>
    <property type="evidence" value="ECO:0007669"/>
    <property type="project" value="UniProtKB-UniRule"/>
</dbReference>
<evidence type="ECO:0000256" key="7">
    <source>
        <dbReference type="ARBA" id="ARBA00022705"/>
    </source>
</evidence>
<dbReference type="GO" id="GO:0003677">
    <property type="term" value="F:DNA binding"/>
    <property type="evidence" value="ECO:0007669"/>
    <property type="project" value="UniProtKB-UniRule"/>
</dbReference>
<evidence type="ECO:0000256" key="2">
    <source>
        <dbReference type="ARBA" id="ARBA00010752"/>
    </source>
</evidence>
<feature type="domain" description="DNA polymerase III beta sliding clamp central" evidence="12">
    <location>
        <begin position="133"/>
        <end position="243"/>
    </location>
</feature>
<dbReference type="InterPro" id="IPR022637">
    <property type="entry name" value="DNA_polIII_beta_cen"/>
</dbReference>
<dbReference type="PANTHER" id="PTHR30478:SF0">
    <property type="entry name" value="BETA SLIDING CLAMP"/>
    <property type="match status" value="1"/>
</dbReference>
<gene>
    <name evidence="14" type="primary">dnaN</name>
    <name evidence="14" type="ORF">IAC29_07250</name>
</gene>
<evidence type="ECO:0000256" key="5">
    <source>
        <dbReference type="ARBA" id="ARBA00022679"/>
    </source>
</evidence>